<sequence>MKRPSVKAGALQLTLFIVVVIALLLGAFILILYTNKTFKAQTSFTIETIRNADKGIQHLLQNTNPKKDTVTVPLENPDFKQLKVHTTFWGVFEKLTALASIKNKTFAKQALAGAQQSPTNRFALYLEDHHKPFVVVGDTKIQGTVYVPEQGVRTGNISGHSYYREKLIYGASKTSHQLPKIEADILNQLEKLPKMIQHISADAFLDINKHQTFQNSFHQPTQVIYNQNDITLIDKTITGNIIIQSETKITIDASSTLTDVILMAPSIQIKNKVQGVFQAVASENIVVGEECTLSYPSALILDQNNKTSISDASKDISAIQIQKGTHIKGIVAYVGRLKNYHAQVFIAPNAFVTGQVYCSQNLELLGTVYGTVYTSNFVAHQNGSSYQNHIYNGHILNDSLPQEYIGLLLENSKKGVAKWLY</sequence>
<keyword evidence="1" id="KW-0472">Membrane</keyword>
<evidence type="ECO:0000313" key="3">
    <source>
        <dbReference type="Proteomes" id="UP001168642"/>
    </source>
</evidence>
<reference evidence="2" key="1">
    <citation type="submission" date="2023-07" db="EMBL/GenBank/DDBJ databases">
        <title>Wenyingzhuangia sp. chi5 genome sequencing and assembly.</title>
        <authorList>
            <person name="Park S."/>
        </authorList>
    </citation>
    <scope>NUCLEOTIDE SEQUENCE</scope>
    <source>
        <strain evidence="2">Chi5</strain>
    </source>
</reference>
<proteinExistence type="predicted"/>
<keyword evidence="1" id="KW-0812">Transmembrane</keyword>
<dbReference type="Proteomes" id="UP001168642">
    <property type="component" value="Unassembled WGS sequence"/>
</dbReference>
<dbReference type="RefSeq" id="WP_302884175.1">
    <property type="nucleotide sequence ID" value="NZ_JAUMIT010000003.1"/>
</dbReference>
<name>A0ABT8VSK5_9FLAO</name>
<evidence type="ECO:0000313" key="2">
    <source>
        <dbReference type="EMBL" id="MDO3694922.1"/>
    </source>
</evidence>
<protein>
    <recommendedName>
        <fullName evidence="4">Cytoskeletal protein CcmA (Bactofilin family)</fullName>
    </recommendedName>
</protein>
<feature type="transmembrane region" description="Helical" evidence="1">
    <location>
        <begin position="12"/>
        <end position="33"/>
    </location>
</feature>
<comment type="caution">
    <text evidence="2">The sequence shown here is derived from an EMBL/GenBank/DDBJ whole genome shotgun (WGS) entry which is preliminary data.</text>
</comment>
<keyword evidence="1" id="KW-1133">Transmembrane helix</keyword>
<accession>A0ABT8VSK5</accession>
<keyword evidence="3" id="KW-1185">Reference proteome</keyword>
<dbReference type="EMBL" id="JAUMIT010000003">
    <property type="protein sequence ID" value="MDO3694922.1"/>
    <property type="molecule type" value="Genomic_DNA"/>
</dbReference>
<evidence type="ECO:0000256" key="1">
    <source>
        <dbReference type="SAM" id="Phobius"/>
    </source>
</evidence>
<organism evidence="2 3">
    <name type="scientific">Wenyingzhuangia gilva</name>
    <dbReference type="NCBI Taxonomy" id="3057677"/>
    <lineage>
        <taxon>Bacteria</taxon>
        <taxon>Pseudomonadati</taxon>
        <taxon>Bacteroidota</taxon>
        <taxon>Flavobacteriia</taxon>
        <taxon>Flavobacteriales</taxon>
        <taxon>Flavobacteriaceae</taxon>
        <taxon>Wenyingzhuangia</taxon>
    </lineage>
</organism>
<evidence type="ECO:0008006" key="4">
    <source>
        <dbReference type="Google" id="ProtNLM"/>
    </source>
</evidence>
<gene>
    <name evidence="2" type="ORF">QVZ41_08710</name>
</gene>